<dbReference type="InterPro" id="IPR036514">
    <property type="entry name" value="SGNH_hydro_sf"/>
</dbReference>
<keyword evidence="3" id="KW-0808">Transferase</keyword>
<keyword evidence="5" id="KW-0574">Periplasm</keyword>
<evidence type="ECO:0000313" key="10">
    <source>
        <dbReference type="Proteomes" id="UP000811899"/>
    </source>
</evidence>
<dbReference type="InterPro" id="IPR031811">
    <property type="entry name" value="ALGX/ALGJ_SGNH-like"/>
</dbReference>
<evidence type="ECO:0000256" key="3">
    <source>
        <dbReference type="ARBA" id="ARBA00022679"/>
    </source>
</evidence>
<dbReference type="GO" id="GO:0016740">
    <property type="term" value="F:transferase activity"/>
    <property type="evidence" value="ECO:0007669"/>
    <property type="project" value="UniProtKB-KW"/>
</dbReference>
<proteinExistence type="predicted"/>
<dbReference type="RefSeq" id="WP_214173327.1">
    <property type="nucleotide sequence ID" value="NZ_JAHCVJ010000013.1"/>
</dbReference>
<evidence type="ECO:0000256" key="7">
    <source>
        <dbReference type="SAM" id="Phobius"/>
    </source>
</evidence>
<organism evidence="9 10">
    <name type="scientific">Geoanaerobacter pelophilus</name>
    <dbReference type="NCBI Taxonomy" id="60036"/>
    <lineage>
        <taxon>Bacteria</taxon>
        <taxon>Pseudomonadati</taxon>
        <taxon>Thermodesulfobacteriota</taxon>
        <taxon>Desulfuromonadia</taxon>
        <taxon>Geobacterales</taxon>
        <taxon>Geobacteraceae</taxon>
        <taxon>Geoanaerobacter</taxon>
    </lineage>
</organism>
<reference evidence="9 10" key="1">
    <citation type="submission" date="2021-05" db="EMBL/GenBank/DDBJ databases">
        <title>The draft genome of Geobacter pelophilus DSM 12255.</title>
        <authorList>
            <person name="Xu Z."/>
            <person name="Masuda Y."/>
            <person name="Itoh H."/>
            <person name="Senoo K."/>
        </authorList>
    </citation>
    <scope>NUCLEOTIDE SEQUENCE [LARGE SCALE GENOMIC DNA]</scope>
    <source>
        <strain evidence="9 10">DSM 12255</strain>
    </source>
</reference>
<keyword evidence="6" id="KW-0016">Alginate biosynthesis</keyword>
<evidence type="ECO:0000256" key="4">
    <source>
        <dbReference type="ARBA" id="ARBA00022729"/>
    </source>
</evidence>
<dbReference type="SUPFAM" id="SSF52266">
    <property type="entry name" value="SGNH hydrolase"/>
    <property type="match status" value="1"/>
</dbReference>
<name>A0AAW4L6D4_9BACT</name>
<dbReference type="AlphaFoldDB" id="A0AAW4L6D4"/>
<evidence type="ECO:0000256" key="1">
    <source>
        <dbReference type="ARBA" id="ARBA00004418"/>
    </source>
</evidence>
<keyword evidence="4" id="KW-0732">Signal</keyword>
<evidence type="ECO:0000256" key="6">
    <source>
        <dbReference type="ARBA" id="ARBA00022841"/>
    </source>
</evidence>
<comment type="subcellular location">
    <subcellularLocation>
        <location evidence="1">Periplasm</location>
    </subcellularLocation>
</comment>
<evidence type="ECO:0000256" key="2">
    <source>
        <dbReference type="ARBA" id="ARBA00005182"/>
    </source>
</evidence>
<protein>
    <recommendedName>
        <fullName evidence="8">AlgX/AlgJ SGNH hydrolase-like domain-containing protein</fullName>
    </recommendedName>
</protein>
<accession>A0AAW4L6D4</accession>
<comment type="pathway">
    <text evidence="2">Glycan biosynthesis; alginate biosynthesis.</text>
</comment>
<feature type="transmembrane region" description="Helical" evidence="7">
    <location>
        <begin position="33"/>
        <end position="52"/>
    </location>
</feature>
<gene>
    <name evidence="9" type="ORF">KI809_19780</name>
</gene>
<keyword evidence="7" id="KW-0472">Membrane</keyword>
<evidence type="ECO:0000313" key="9">
    <source>
        <dbReference type="EMBL" id="MBT0666556.1"/>
    </source>
</evidence>
<evidence type="ECO:0000256" key="5">
    <source>
        <dbReference type="ARBA" id="ARBA00022764"/>
    </source>
</evidence>
<dbReference type="Gene3D" id="3.40.50.1110">
    <property type="entry name" value="SGNH hydrolase"/>
    <property type="match status" value="1"/>
</dbReference>
<dbReference type="Pfam" id="PF16822">
    <property type="entry name" value="ALGX"/>
    <property type="match status" value="1"/>
</dbReference>
<sequence>MLLISALVLFFSLGGLAVTLLEDKASVARTDALLPGIMTVAAFCSAWSWWWVMLRRQQGEAGPDGSTLQKKVLFGLIHASLLVTVTLILMNFAASFFAVNWPMSGLHGVSSTIGKQAWEYQSKKEGYVQVNSWGQRDVEHSVAPQAGLYRMIFVGDSFLEQGANVPLVARTAALLNGVAPSYELINLGVSATDPDEYFYRLKRVGLPLKPNHCVMTIYAGNDFIHDRTLLSYGGVSATYPRLSFLQVLGLRSLDQVISNERRPVLRAWFKGGALLKHELELQEIFGKTGNDGETEGEYLSFFPPERQARLKSVLNSSSAEARSLFFNMLRHPDEGRFRSYFLDVATKAANGMPAPEYIDDSYAYGWVKASQELCRRNGVKFTLVVIPEGFSVDSRMTAHYAALADMKAYLKYLDDATSRIVSHARSDGMDVIDLREVLAKVPGAYLNMDGHWSQQGVDRVALYLADRFANAKDNSQGK</sequence>
<dbReference type="Proteomes" id="UP000811899">
    <property type="component" value="Unassembled WGS sequence"/>
</dbReference>
<dbReference type="GO" id="GO:0042121">
    <property type="term" value="P:alginic acid biosynthetic process"/>
    <property type="evidence" value="ECO:0007669"/>
    <property type="project" value="UniProtKB-KW"/>
</dbReference>
<comment type="caution">
    <text evidence="9">The sequence shown here is derived from an EMBL/GenBank/DDBJ whole genome shotgun (WGS) entry which is preliminary data.</text>
</comment>
<evidence type="ECO:0000259" key="8">
    <source>
        <dbReference type="Pfam" id="PF16822"/>
    </source>
</evidence>
<dbReference type="EMBL" id="JAHCVJ010000013">
    <property type="protein sequence ID" value="MBT0666556.1"/>
    <property type="molecule type" value="Genomic_DNA"/>
</dbReference>
<keyword evidence="7" id="KW-0812">Transmembrane</keyword>
<dbReference type="GO" id="GO:0042597">
    <property type="term" value="C:periplasmic space"/>
    <property type="evidence" value="ECO:0007669"/>
    <property type="project" value="UniProtKB-SubCell"/>
</dbReference>
<keyword evidence="7" id="KW-1133">Transmembrane helix</keyword>
<dbReference type="GO" id="GO:0016788">
    <property type="term" value="F:hydrolase activity, acting on ester bonds"/>
    <property type="evidence" value="ECO:0007669"/>
    <property type="project" value="UniProtKB-ARBA"/>
</dbReference>
<feature type="transmembrane region" description="Helical" evidence="7">
    <location>
        <begin position="73"/>
        <end position="99"/>
    </location>
</feature>
<feature type="domain" description="AlgX/AlgJ SGNH hydrolase-like" evidence="8">
    <location>
        <begin position="372"/>
        <end position="471"/>
    </location>
</feature>
<keyword evidence="10" id="KW-1185">Reference proteome</keyword>